<dbReference type="Proteomes" id="UP001157418">
    <property type="component" value="Unassembled WGS sequence"/>
</dbReference>
<comment type="caution">
    <text evidence="2">The sequence shown here is derived from an EMBL/GenBank/DDBJ whole genome shotgun (WGS) entry which is preliminary data.</text>
</comment>
<sequence>MTSNASTTPSVGSTAIDAHKRKSDDVGWEYGFIPDKSNLDRLKRKLSGKVFGGGITRMKQHIAHVKGNVSSCPSSTKDYQLKCRNSINEGKLKKKAKHSQDEALRFEVRQEFHDSVDGVEFSLGLKAPNVIGPMDGYANKINPEEELNVRKEKNVDLNNIVRKERILTVHKYISRWAYESAIPFHAFERDSFKMMLEVVGQFGTGLPPPTRHALSVTLLKHDVERTKNLLKKNEQEWKEDGCSIMTDAWSDRKRRSIMNLCVNSKMGTVFLSSKECSNEAHTSQKIYEYVESCIQQVGHEHVVQVVTDNATNNMGAAKLLKEKRPSIFWTSCSTHTINLMLEGIGALPRFKKILDQPKKLTIFIYAHHKTLAMMRSYTNKREIIRPGVTRFASAFLTLQSLAEKKEQLRHMFSSTEWEECKFSSTPKGNASYKTVSSVQFWSDVAQCLKVFSPLVKVLRMVDADWKPSMGFVYGEIKVAKEEIITSLGGTRKLTNLL</sequence>
<name>A0AAU9M7D7_9ASTR</name>
<dbReference type="InterPro" id="IPR012337">
    <property type="entry name" value="RNaseH-like_sf"/>
</dbReference>
<dbReference type="PANTHER" id="PTHR32166">
    <property type="entry name" value="OSJNBA0013A04.12 PROTEIN"/>
    <property type="match status" value="1"/>
</dbReference>
<feature type="domain" description="DUF659" evidence="1">
    <location>
        <begin position="209"/>
        <end position="359"/>
    </location>
</feature>
<dbReference type="EMBL" id="CAKMRJ010001112">
    <property type="protein sequence ID" value="CAH1421396.1"/>
    <property type="molecule type" value="Genomic_DNA"/>
</dbReference>
<evidence type="ECO:0000259" key="1">
    <source>
        <dbReference type="Pfam" id="PF04937"/>
    </source>
</evidence>
<dbReference type="InterPro" id="IPR007021">
    <property type="entry name" value="DUF659"/>
</dbReference>
<dbReference type="AlphaFoldDB" id="A0AAU9M7D7"/>
<keyword evidence="3" id="KW-1185">Reference proteome</keyword>
<gene>
    <name evidence="2" type="ORF">LVIROSA_LOCUS8802</name>
</gene>
<evidence type="ECO:0000313" key="2">
    <source>
        <dbReference type="EMBL" id="CAH1421396.1"/>
    </source>
</evidence>
<organism evidence="2 3">
    <name type="scientific">Lactuca virosa</name>
    <dbReference type="NCBI Taxonomy" id="75947"/>
    <lineage>
        <taxon>Eukaryota</taxon>
        <taxon>Viridiplantae</taxon>
        <taxon>Streptophyta</taxon>
        <taxon>Embryophyta</taxon>
        <taxon>Tracheophyta</taxon>
        <taxon>Spermatophyta</taxon>
        <taxon>Magnoliopsida</taxon>
        <taxon>eudicotyledons</taxon>
        <taxon>Gunneridae</taxon>
        <taxon>Pentapetalae</taxon>
        <taxon>asterids</taxon>
        <taxon>campanulids</taxon>
        <taxon>Asterales</taxon>
        <taxon>Asteraceae</taxon>
        <taxon>Cichorioideae</taxon>
        <taxon>Cichorieae</taxon>
        <taxon>Lactucinae</taxon>
        <taxon>Lactuca</taxon>
    </lineage>
</organism>
<evidence type="ECO:0000313" key="3">
    <source>
        <dbReference type="Proteomes" id="UP001157418"/>
    </source>
</evidence>
<dbReference type="Pfam" id="PF04937">
    <property type="entry name" value="DUF659"/>
    <property type="match status" value="1"/>
</dbReference>
<reference evidence="2 3" key="1">
    <citation type="submission" date="2022-01" db="EMBL/GenBank/DDBJ databases">
        <authorList>
            <person name="Xiong W."/>
            <person name="Schranz E."/>
        </authorList>
    </citation>
    <scope>NUCLEOTIDE SEQUENCE [LARGE SCALE GENOMIC DNA]</scope>
</reference>
<dbReference type="PANTHER" id="PTHR32166:SF74">
    <property type="entry name" value="OS05G0256350 PROTEIN"/>
    <property type="match status" value="1"/>
</dbReference>
<accession>A0AAU9M7D7</accession>
<proteinExistence type="predicted"/>
<dbReference type="SUPFAM" id="SSF53098">
    <property type="entry name" value="Ribonuclease H-like"/>
    <property type="match status" value="1"/>
</dbReference>
<protein>
    <recommendedName>
        <fullName evidence="1">DUF659 domain-containing protein</fullName>
    </recommendedName>
</protein>